<dbReference type="EMBL" id="CP012333">
    <property type="protein sequence ID" value="AKU96992.1"/>
    <property type="molecule type" value="Genomic_DNA"/>
</dbReference>
<dbReference type="RefSeq" id="WP_146648206.1">
    <property type="nucleotide sequence ID" value="NZ_CP012333.1"/>
</dbReference>
<protein>
    <submittedName>
        <fullName evidence="1">Uncharacterized protein</fullName>
    </submittedName>
</protein>
<reference evidence="1 2" key="1">
    <citation type="submission" date="2015-08" db="EMBL/GenBank/DDBJ databases">
        <authorList>
            <person name="Babu N.S."/>
            <person name="Beckwith C.J."/>
            <person name="Beseler K.G."/>
            <person name="Brison A."/>
            <person name="Carone J.V."/>
            <person name="Caskin T.P."/>
            <person name="Diamond M."/>
            <person name="Durham M.E."/>
            <person name="Foxe J.M."/>
            <person name="Go M."/>
            <person name="Henderson B.A."/>
            <person name="Jones I.B."/>
            <person name="McGettigan J.A."/>
            <person name="Micheletti S.J."/>
            <person name="Nasrallah M.E."/>
            <person name="Ortiz D."/>
            <person name="Piller C.R."/>
            <person name="Privatt S.R."/>
            <person name="Schneider S.L."/>
            <person name="Sharp S."/>
            <person name="Smith T.C."/>
            <person name="Stanton J.D."/>
            <person name="Ullery H.E."/>
            <person name="Wilson R.J."/>
            <person name="Serrano M.G."/>
            <person name="Buck G."/>
            <person name="Lee V."/>
            <person name="Wang Y."/>
            <person name="Carvalho R."/>
            <person name="Voegtly L."/>
            <person name="Shi R."/>
            <person name="Duckworth R."/>
            <person name="Johnson A."/>
            <person name="Loviza R."/>
            <person name="Walstead R."/>
            <person name="Shah Z."/>
            <person name="Kiflezghi M."/>
            <person name="Wade K."/>
            <person name="Ball S.L."/>
            <person name="Bradley K.W."/>
            <person name="Asai D.J."/>
            <person name="Bowman C.A."/>
            <person name="Russell D.A."/>
            <person name="Pope W.H."/>
            <person name="Jacobs-Sera D."/>
            <person name="Hendrix R.W."/>
            <person name="Hatfull G.F."/>
        </authorList>
    </citation>
    <scope>NUCLEOTIDE SEQUENCE [LARGE SCALE GENOMIC DNA]</scope>
    <source>
        <strain evidence="1 2">DSM 27648</strain>
    </source>
</reference>
<gene>
    <name evidence="1" type="ORF">AKJ09_03656</name>
</gene>
<evidence type="ECO:0000313" key="1">
    <source>
        <dbReference type="EMBL" id="AKU96992.1"/>
    </source>
</evidence>
<sequence>MNTVIVAARLLELGLAVERGALSASEAALQLADIGLDMVPVDDLRGSLTDAARARADLIADAAEAAKFGS</sequence>
<dbReference type="STRING" id="1391654.AKJ09_03656"/>
<proteinExistence type="predicted"/>
<keyword evidence="2" id="KW-1185">Reference proteome</keyword>
<dbReference type="KEGG" id="llu:AKJ09_03656"/>
<dbReference type="AlphaFoldDB" id="A0A0K1PTZ6"/>
<evidence type="ECO:0000313" key="2">
    <source>
        <dbReference type="Proteomes" id="UP000064967"/>
    </source>
</evidence>
<name>A0A0K1PTZ6_9BACT</name>
<accession>A0A0K1PTZ6</accession>
<organism evidence="1 2">
    <name type="scientific">Labilithrix luteola</name>
    <dbReference type="NCBI Taxonomy" id="1391654"/>
    <lineage>
        <taxon>Bacteria</taxon>
        <taxon>Pseudomonadati</taxon>
        <taxon>Myxococcota</taxon>
        <taxon>Polyangia</taxon>
        <taxon>Polyangiales</taxon>
        <taxon>Labilitrichaceae</taxon>
        <taxon>Labilithrix</taxon>
    </lineage>
</organism>
<dbReference type="Proteomes" id="UP000064967">
    <property type="component" value="Chromosome"/>
</dbReference>